<dbReference type="AlphaFoldDB" id="A0A0A1UH82"/>
<dbReference type="KEGG" id="eiv:EIN_248810"/>
<evidence type="ECO:0000313" key="2">
    <source>
        <dbReference type="Proteomes" id="UP000014680"/>
    </source>
</evidence>
<keyword evidence="2" id="KW-1185">Reference proteome</keyword>
<dbReference type="Proteomes" id="UP000014680">
    <property type="component" value="Unassembled WGS sequence"/>
</dbReference>
<dbReference type="RefSeq" id="XP_004261638.1">
    <property type="nucleotide sequence ID" value="XM_004261590.1"/>
</dbReference>
<evidence type="ECO:0000313" key="1">
    <source>
        <dbReference type="EMBL" id="ELP94867.1"/>
    </source>
</evidence>
<dbReference type="InterPro" id="IPR029060">
    <property type="entry name" value="PIN-like_dom_sf"/>
</dbReference>
<dbReference type="VEuPathDB" id="AmoebaDB:EIN_248810"/>
<protein>
    <recommendedName>
        <fullName evidence="3">Asteroid domain-containing protein</fullName>
    </recommendedName>
</protein>
<reference evidence="1 2" key="1">
    <citation type="submission" date="2012-10" db="EMBL/GenBank/DDBJ databases">
        <authorList>
            <person name="Zafar N."/>
            <person name="Inman J."/>
            <person name="Hall N."/>
            <person name="Lorenzi H."/>
            <person name="Caler E."/>
        </authorList>
    </citation>
    <scope>NUCLEOTIDE SEQUENCE [LARGE SCALE GENOMIC DNA]</scope>
    <source>
        <strain evidence="1 2">IP1</strain>
    </source>
</reference>
<accession>A0A0A1UH82</accession>
<dbReference type="SUPFAM" id="SSF88723">
    <property type="entry name" value="PIN domain-like"/>
    <property type="match status" value="1"/>
</dbReference>
<dbReference type="Gene3D" id="3.40.50.1010">
    <property type="entry name" value="5'-nuclease"/>
    <property type="match status" value="1"/>
</dbReference>
<organism evidence="1 2">
    <name type="scientific">Entamoeba invadens IP1</name>
    <dbReference type="NCBI Taxonomy" id="370355"/>
    <lineage>
        <taxon>Eukaryota</taxon>
        <taxon>Amoebozoa</taxon>
        <taxon>Evosea</taxon>
        <taxon>Archamoebae</taxon>
        <taxon>Mastigamoebida</taxon>
        <taxon>Entamoebidae</taxon>
        <taxon>Entamoeba</taxon>
    </lineage>
</organism>
<name>A0A0A1UH82_ENTIV</name>
<evidence type="ECO:0008006" key="3">
    <source>
        <dbReference type="Google" id="ProtNLM"/>
    </source>
</evidence>
<dbReference type="GeneID" id="14894062"/>
<gene>
    <name evidence="1" type="ORF">EIN_248810</name>
</gene>
<sequence length="492" mass="57324">MSLEFHWTIIFCVDGTHKRDKINELIERRKDELPLIKKIYEVPTRFKVSTRHLPDFERFFLSMITSLGFQCHHAVYEADDLLTSLIQSKGAEFIITNDSDFFLSDARFVMKADDFVYNLTKIVESGSDALPERFEVLCVDTKFVKEYFLRIEEMFYPYFSCLVGNSNTSKYALLYTHHLGLNLKENQQLFNINEILLFLRTFTSEDELLSYMKRRPCKYDKDFFGSLEETKMALNPPPETQNEQAPLNIDQIGYKTCAKMYVNTIELVNYKFLLTSVIFGNPNRQPIYTLTEKLRALIYGFFLKEDVTEARQVGDSLSKVKVTPITLMDLNSFNTRSQDEKVQIILQSLFTPHLQVTSLYQQFTKDNVWKAVLITYFLWIKQNSDFSLCEVIIGFNTIAQLITDPSKKVYTPNLLDDRSPLHIINVYSSVSTCFLEFFIDFCELPSSIASKLYIETIPFCRYYNSVVFTEAEYKTLVETSDLYAAFDTVVLH</sequence>
<proteinExistence type="predicted"/>
<dbReference type="EMBL" id="KB206169">
    <property type="protein sequence ID" value="ELP94867.1"/>
    <property type="molecule type" value="Genomic_DNA"/>
</dbReference>